<evidence type="ECO:0000256" key="1">
    <source>
        <dbReference type="ARBA" id="ARBA00006484"/>
    </source>
</evidence>
<organism evidence="3 4">
    <name type="scientific">Albidovulum sediminicola</name>
    <dbReference type="NCBI Taxonomy" id="2984331"/>
    <lineage>
        <taxon>Bacteria</taxon>
        <taxon>Pseudomonadati</taxon>
        <taxon>Pseudomonadota</taxon>
        <taxon>Alphaproteobacteria</taxon>
        <taxon>Rhodobacterales</taxon>
        <taxon>Paracoccaceae</taxon>
        <taxon>Albidovulum</taxon>
    </lineage>
</organism>
<dbReference type="Pfam" id="PF13561">
    <property type="entry name" value="adh_short_C2"/>
    <property type="match status" value="1"/>
</dbReference>
<proteinExistence type="inferred from homology"/>
<dbReference type="RefSeq" id="WP_263719866.1">
    <property type="nucleotide sequence ID" value="NZ_JAOWLA010000001.1"/>
</dbReference>
<comment type="similarity">
    <text evidence="1">Belongs to the short-chain dehydrogenases/reductases (SDR) family.</text>
</comment>
<dbReference type="Proteomes" id="UP001652503">
    <property type="component" value="Unassembled WGS sequence"/>
</dbReference>
<name>A0ABT2YX61_9RHOB</name>
<reference evidence="3 4" key="1">
    <citation type="submission" date="2022-10" db="EMBL/GenBank/DDBJ databases">
        <title>Defluviimonas sp. nov., isolated from ocean surface water.</title>
        <authorList>
            <person name="He W."/>
            <person name="Wang L."/>
            <person name="Zhang D.-F."/>
        </authorList>
    </citation>
    <scope>NUCLEOTIDE SEQUENCE [LARGE SCALE GENOMIC DNA]</scope>
    <source>
        <strain evidence="3 4">WL0075</strain>
    </source>
</reference>
<protein>
    <submittedName>
        <fullName evidence="3">SDR family oxidoreductase</fullName>
    </submittedName>
</protein>
<evidence type="ECO:0000256" key="2">
    <source>
        <dbReference type="ARBA" id="ARBA00023002"/>
    </source>
</evidence>
<dbReference type="Gene3D" id="3.40.50.720">
    <property type="entry name" value="NAD(P)-binding Rossmann-like Domain"/>
    <property type="match status" value="1"/>
</dbReference>
<dbReference type="InterPro" id="IPR036291">
    <property type="entry name" value="NAD(P)-bd_dom_sf"/>
</dbReference>
<sequence length="269" mass="28226">MTLSIAGKTAIVTGSARGIGLAIARHFVAVGANVMFADVDEARLEAELGDEAEGEGPLRSFAGDLSQKLTAANLLSATIDAFDRVDILVNANRDFALTDPLNPDDATFEMLVRQNMMCAVRLSQMVARRMITQAERDGQESGQVGAIVNVSTLASRLAHPDLLGVSVSNAALEQATRSLAVAFAPHRIRVNGVAFASVLSASLQEALREHADWRDRVIDATPLGRIAAPSEVADAALYLASDASGFVTGQTLTLDGGRGLIDPAGVPIH</sequence>
<evidence type="ECO:0000313" key="4">
    <source>
        <dbReference type="Proteomes" id="UP001652503"/>
    </source>
</evidence>
<comment type="caution">
    <text evidence="3">The sequence shown here is derived from an EMBL/GenBank/DDBJ whole genome shotgun (WGS) entry which is preliminary data.</text>
</comment>
<accession>A0ABT2YX61</accession>
<dbReference type="InterPro" id="IPR002347">
    <property type="entry name" value="SDR_fam"/>
</dbReference>
<keyword evidence="2" id="KW-0560">Oxidoreductase</keyword>
<dbReference type="SUPFAM" id="SSF51735">
    <property type="entry name" value="NAD(P)-binding Rossmann-fold domains"/>
    <property type="match status" value="1"/>
</dbReference>
<evidence type="ECO:0000313" key="3">
    <source>
        <dbReference type="EMBL" id="MCV2863462.1"/>
    </source>
</evidence>
<dbReference type="PANTHER" id="PTHR43639:SF1">
    <property type="entry name" value="SHORT-CHAIN DEHYDROGENASE_REDUCTASE FAMILY PROTEIN"/>
    <property type="match status" value="1"/>
</dbReference>
<dbReference type="PRINTS" id="PR00081">
    <property type="entry name" value="GDHRDH"/>
</dbReference>
<dbReference type="PANTHER" id="PTHR43639">
    <property type="entry name" value="OXIDOREDUCTASE, SHORT-CHAIN DEHYDROGENASE/REDUCTASE FAMILY (AFU_ORTHOLOGUE AFUA_5G02870)"/>
    <property type="match status" value="1"/>
</dbReference>
<keyword evidence="4" id="KW-1185">Reference proteome</keyword>
<dbReference type="EMBL" id="JAOWLA010000001">
    <property type="protein sequence ID" value="MCV2863462.1"/>
    <property type="molecule type" value="Genomic_DNA"/>
</dbReference>
<gene>
    <name evidence="3" type="ORF">OE647_01765</name>
</gene>